<dbReference type="EMBL" id="JAUTXU010000265">
    <property type="protein sequence ID" value="KAK3691494.1"/>
    <property type="molecule type" value="Genomic_DNA"/>
</dbReference>
<accession>A0ACC3MGH5</accession>
<dbReference type="Proteomes" id="UP001281147">
    <property type="component" value="Unassembled WGS sequence"/>
</dbReference>
<protein>
    <submittedName>
        <fullName evidence="1">Uncharacterized protein</fullName>
    </submittedName>
</protein>
<keyword evidence="2" id="KW-1185">Reference proteome</keyword>
<organism evidence="1 2">
    <name type="scientific">Vermiconidia calcicola</name>
    <dbReference type="NCBI Taxonomy" id="1690605"/>
    <lineage>
        <taxon>Eukaryota</taxon>
        <taxon>Fungi</taxon>
        <taxon>Dikarya</taxon>
        <taxon>Ascomycota</taxon>
        <taxon>Pezizomycotina</taxon>
        <taxon>Dothideomycetes</taxon>
        <taxon>Dothideomycetidae</taxon>
        <taxon>Mycosphaerellales</taxon>
        <taxon>Extremaceae</taxon>
        <taxon>Vermiconidia</taxon>
    </lineage>
</organism>
<name>A0ACC3MGH5_9PEZI</name>
<reference evidence="1" key="1">
    <citation type="submission" date="2023-07" db="EMBL/GenBank/DDBJ databases">
        <title>Black Yeasts Isolated from many extreme environments.</title>
        <authorList>
            <person name="Coleine C."/>
            <person name="Stajich J.E."/>
            <person name="Selbmann L."/>
        </authorList>
    </citation>
    <scope>NUCLEOTIDE SEQUENCE</scope>
    <source>
        <strain evidence="1">CCFEE 5714</strain>
    </source>
</reference>
<evidence type="ECO:0000313" key="2">
    <source>
        <dbReference type="Proteomes" id="UP001281147"/>
    </source>
</evidence>
<evidence type="ECO:0000313" key="1">
    <source>
        <dbReference type="EMBL" id="KAK3691494.1"/>
    </source>
</evidence>
<proteinExistence type="predicted"/>
<comment type="caution">
    <text evidence="1">The sequence shown here is derived from an EMBL/GenBank/DDBJ whole genome shotgun (WGS) entry which is preliminary data.</text>
</comment>
<gene>
    <name evidence="1" type="ORF">LTR37_018632</name>
</gene>
<sequence length="265" mass="31009">MARVQAEEKLRMLRDEGIPEDAVGIIPGTFIMPFGKNRPSWFDNYKGRMRLERKRWRTRLTEVAMIVMRWWITRPRPKLEITKPPSIVKDLHQKMYSHFAAGNLEAIEPRLCPGLLNSLRRRISLRSPNTHLKWTLHKYVSKPKLVSYRAMQIPGPKSETSRERNGVTQAIVRIHSLQSLQHVKRVTTRERGLLVTKEVVVDSKGKEIHNATTDERFQLRNAKESVEYLVLQRIMKQSTQGPWKLWGNAEETTLSKLDSEQRKKQ</sequence>